<name>A0AAW1U4N6_9CUCU</name>
<dbReference type="GO" id="GO:0000215">
    <property type="term" value="F:tRNA 2'-phosphotransferase activity"/>
    <property type="evidence" value="ECO:0007669"/>
    <property type="project" value="UniProtKB-EC"/>
</dbReference>
<protein>
    <recommendedName>
        <fullName evidence="3">2'-phosphotransferase</fullName>
        <ecNumber evidence="3">2.7.1.160</ecNumber>
    </recommendedName>
</protein>
<dbReference type="InterPro" id="IPR042080">
    <property type="entry name" value="RNA_2'-PTrans_N"/>
</dbReference>
<keyword evidence="4" id="KW-0808">Transferase</keyword>
<comment type="function">
    <text evidence="1">Catalyzes the last step of tRNA splicing, the transfer of the splice junction 2'-phosphate from ligated tRNA to NAD to produce ADP-ribose 1''-2'' cyclic phosphate.</text>
</comment>
<accession>A0AAW1U4N6</accession>
<evidence type="ECO:0000256" key="6">
    <source>
        <dbReference type="ARBA" id="ARBA00047949"/>
    </source>
</evidence>
<dbReference type="Pfam" id="PF01885">
    <property type="entry name" value="PTS_2-RNA"/>
    <property type="match status" value="1"/>
</dbReference>
<evidence type="ECO:0000256" key="4">
    <source>
        <dbReference type="ARBA" id="ARBA00022679"/>
    </source>
</evidence>
<keyword evidence="8" id="KW-1185">Reference proteome</keyword>
<evidence type="ECO:0000256" key="3">
    <source>
        <dbReference type="ARBA" id="ARBA00012007"/>
    </source>
</evidence>
<dbReference type="PANTHER" id="PTHR12684">
    <property type="entry name" value="PUTATIVE PHOSPHOTRANSFERASE"/>
    <property type="match status" value="1"/>
</dbReference>
<evidence type="ECO:0000313" key="7">
    <source>
        <dbReference type="EMBL" id="KAK9875628.1"/>
    </source>
</evidence>
<dbReference type="Gene3D" id="1.10.10.970">
    <property type="entry name" value="RNA 2'-phosphotransferase, Tpt1/KptA family, N-terminal domain"/>
    <property type="match status" value="1"/>
</dbReference>
<evidence type="ECO:0000256" key="2">
    <source>
        <dbReference type="ARBA" id="ARBA00009836"/>
    </source>
</evidence>
<dbReference type="Gene3D" id="3.20.170.30">
    <property type="match status" value="1"/>
</dbReference>
<comment type="catalytic activity">
    <reaction evidence="6">
        <text>2'-phospho-[ligated tRNA] + NAD(+) = mature tRNA + ADP-alpha-D-ribose 1'',2''-cyclic phosphate + nicotinamide</text>
        <dbReference type="Rhea" id="RHEA:23324"/>
        <dbReference type="Rhea" id="RHEA-COMP:11106"/>
        <dbReference type="Rhea" id="RHEA-COMP:11107"/>
        <dbReference type="ChEBI" id="CHEBI:17154"/>
        <dbReference type="ChEBI" id="CHEBI:57540"/>
        <dbReference type="ChEBI" id="CHEBI:76596"/>
        <dbReference type="ChEBI" id="CHEBI:82883"/>
        <dbReference type="ChEBI" id="CHEBI:85027"/>
        <dbReference type="EC" id="2.7.1.160"/>
    </reaction>
</comment>
<dbReference type="InterPro" id="IPR042081">
    <property type="entry name" value="RNA_2'-PTrans_C"/>
</dbReference>
<dbReference type="Proteomes" id="UP001431783">
    <property type="component" value="Unassembled WGS sequence"/>
</dbReference>
<evidence type="ECO:0000256" key="5">
    <source>
        <dbReference type="ARBA" id="ARBA00023027"/>
    </source>
</evidence>
<dbReference type="AlphaFoldDB" id="A0AAW1U4N6"/>
<dbReference type="PANTHER" id="PTHR12684:SF2">
    <property type="entry name" value="TRNA 2'-PHOSPHOTRANSFERASE 1"/>
    <property type="match status" value="1"/>
</dbReference>
<dbReference type="SUPFAM" id="SSF56399">
    <property type="entry name" value="ADP-ribosylation"/>
    <property type="match status" value="1"/>
</dbReference>
<gene>
    <name evidence="7" type="ORF">WA026_009426</name>
</gene>
<comment type="similarity">
    <text evidence="2">Belongs to the KptA/TPT1 family.</text>
</comment>
<dbReference type="EC" id="2.7.1.160" evidence="3"/>
<reference evidence="7 8" key="1">
    <citation type="submission" date="2023-03" db="EMBL/GenBank/DDBJ databases">
        <title>Genome insight into feeding habits of ladybird beetles.</title>
        <authorList>
            <person name="Li H.-S."/>
            <person name="Huang Y.-H."/>
            <person name="Pang H."/>
        </authorList>
    </citation>
    <scope>NUCLEOTIDE SEQUENCE [LARGE SCALE GENOMIC DNA]</scope>
    <source>
        <strain evidence="7">SYSU_2023b</strain>
        <tissue evidence="7">Whole body</tissue>
    </source>
</reference>
<dbReference type="EMBL" id="JARQZJ010000034">
    <property type="protein sequence ID" value="KAK9875628.1"/>
    <property type="molecule type" value="Genomic_DNA"/>
</dbReference>
<dbReference type="InterPro" id="IPR002745">
    <property type="entry name" value="Ptrans_KptA/Tpt1"/>
</dbReference>
<comment type="caution">
    <text evidence="7">The sequence shown here is derived from an EMBL/GenBank/DDBJ whole genome shotgun (WGS) entry which is preliminary data.</text>
</comment>
<evidence type="ECO:0000313" key="8">
    <source>
        <dbReference type="Proteomes" id="UP001431783"/>
    </source>
</evidence>
<organism evidence="7 8">
    <name type="scientific">Henosepilachna vigintioctopunctata</name>
    <dbReference type="NCBI Taxonomy" id="420089"/>
    <lineage>
        <taxon>Eukaryota</taxon>
        <taxon>Metazoa</taxon>
        <taxon>Ecdysozoa</taxon>
        <taxon>Arthropoda</taxon>
        <taxon>Hexapoda</taxon>
        <taxon>Insecta</taxon>
        <taxon>Pterygota</taxon>
        <taxon>Neoptera</taxon>
        <taxon>Endopterygota</taxon>
        <taxon>Coleoptera</taxon>
        <taxon>Polyphaga</taxon>
        <taxon>Cucujiformia</taxon>
        <taxon>Coccinelloidea</taxon>
        <taxon>Coccinellidae</taxon>
        <taxon>Epilachninae</taxon>
        <taxon>Epilachnini</taxon>
        <taxon>Henosepilachna</taxon>
    </lineage>
</organism>
<sequence>MSKSGNIDPYFKLSKFLSWILRHGAIEEGIPIKDDGFMHVEYILNHPFVNGRYNKEDIIHVVDTDEKHRFGIRSNKQSFEIKANQGHSINVVKNLELLPINDTSGIKFVIHGTYWKNWNNIKSQGLLRMGRNHIHFAQNICNTSQAISGLRKNVEIYIYIDLAKALESGLKFFLSPNGVILSPGDQRGCIDAKFFLKVTKVDGTVLLF</sequence>
<evidence type="ECO:0000256" key="1">
    <source>
        <dbReference type="ARBA" id="ARBA00003343"/>
    </source>
</evidence>
<keyword evidence="5" id="KW-0520">NAD</keyword>
<dbReference type="GO" id="GO:0006388">
    <property type="term" value="P:tRNA splicing, via endonucleolytic cleavage and ligation"/>
    <property type="evidence" value="ECO:0007669"/>
    <property type="project" value="TreeGrafter"/>
</dbReference>
<proteinExistence type="inferred from homology"/>